<organism evidence="2 3">
    <name type="scientific">Choiromyces venosus 120613-1</name>
    <dbReference type="NCBI Taxonomy" id="1336337"/>
    <lineage>
        <taxon>Eukaryota</taxon>
        <taxon>Fungi</taxon>
        <taxon>Dikarya</taxon>
        <taxon>Ascomycota</taxon>
        <taxon>Pezizomycotina</taxon>
        <taxon>Pezizomycetes</taxon>
        <taxon>Pezizales</taxon>
        <taxon>Tuberaceae</taxon>
        <taxon>Choiromyces</taxon>
    </lineage>
</organism>
<accession>A0A3N4JMC3</accession>
<feature type="region of interest" description="Disordered" evidence="1">
    <location>
        <begin position="114"/>
        <end position="170"/>
    </location>
</feature>
<reference evidence="2 3" key="1">
    <citation type="journal article" date="2018" name="Nat. Ecol. Evol.">
        <title>Pezizomycetes genomes reveal the molecular basis of ectomycorrhizal truffle lifestyle.</title>
        <authorList>
            <person name="Murat C."/>
            <person name="Payen T."/>
            <person name="Noel B."/>
            <person name="Kuo A."/>
            <person name="Morin E."/>
            <person name="Chen J."/>
            <person name="Kohler A."/>
            <person name="Krizsan K."/>
            <person name="Balestrini R."/>
            <person name="Da Silva C."/>
            <person name="Montanini B."/>
            <person name="Hainaut M."/>
            <person name="Levati E."/>
            <person name="Barry K.W."/>
            <person name="Belfiori B."/>
            <person name="Cichocki N."/>
            <person name="Clum A."/>
            <person name="Dockter R.B."/>
            <person name="Fauchery L."/>
            <person name="Guy J."/>
            <person name="Iotti M."/>
            <person name="Le Tacon F."/>
            <person name="Lindquist E.A."/>
            <person name="Lipzen A."/>
            <person name="Malagnac F."/>
            <person name="Mello A."/>
            <person name="Molinier V."/>
            <person name="Miyauchi S."/>
            <person name="Poulain J."/>
            <person name="Riccioni C."/>
            <person name="Rubini A."/>
            <person name="Sitrit Y."/>
            <person name="Splivallo R."/>
            <person name="Traeger S."/>
            <person name="Wang M."/>
            <person name="Zifcakova L."/>
            <person name="Wipf D."/>
            <person name="Zambonelli A."/>
            <person name="Paolocci F."/>
            <person name="Nowrousian M."/>
            <person name="Ottonello S."/>
            <person name="Baldrian P."/>
            <person name="Spatafora J.W."/>
            <person name="Henrissat B."/>
            <person name="Nagy L.G."/>
            <person name="Aury J.M."/>
            <person name="Wincker P."/>
            <person name="Grigoriev I.V."/>
            <person name="Bonfante P."/>
            <person name="Martin F.M."/>
        </authorList>
    </citation>
    <scope>NUCLEOTIDE SEQUENCE [LARGE SCALE GENOMIC DNA]</scope>
    <source>
        <strain evidence="2 3">120613-1</strain>
    </source>
</reference>
<keyword evidence="3" id="KW-1185">Reference proteome</keyword>
<proteinExistence type="predicted"/>
<dbReference type="Proteomes" id="UP000276215">
    <property type="component" value="Unassembled WGS sequence"/>
</dbReference>
<protein>
    <submittedName>
        <fullName evidence="2">Uncharacterized protein</fullName>
    </submittedName>
</protein>
<name>A0A3N4JMC3_9PEZI</name>
<evidence type="ECO:0000313" key="3">
    <source>
        <dbReference type="Proteomes" id="UP000276215"/>
    </source>
</evidence>
<dbReference type="AlphaFoldDB" id="A0A3N4JMC3"/>
<dbReference type="EMBL" id="ML120388">
    <property type="protein sequence ID" value="RPA99389.1"/>
    <property type="molecule type" value="Genomic_DNA"/>
</dbReference>
<sequence length="178" mass="19100">MNNPGLPFPNMQRYTTTIHTRRRNNCPATMVVGNVVNRSTFDSPLADPSTGALVASVVATERMLTPLLASVLDNCDPQRRYTVADAFFGEALRAYARHDAEVNMSIATSVSSGRVGKKLSDGCMKRGSSGSLKEGESKDGGVIKDGKGKESAEEAAKRKAKEEMDDMDGLGIQVAMLE</sequence>
<feature type="compositionally biased region" description="Basic and acidic residues" evidence="1">
    <location>
        <begin position="133"/>
        <end position="162"/>
    </location>
</feature>
<evidence type="ECO:0000256" key="1">
    <source>
        <dbReference type="SAM" id="MobiDB-lite"/>
    </source>
</evidence>
<evidence type="ECO:0000313" key="2">
    <source>
        <dbReference type="EMBL" id="RPA99389.1"/>
    </source>
</evidence>
<gene>
    <name evidence="2" type="ORF">L873DRAFT_1789724</name>
</gene>